<accession>A0A6J3C2Q3</accession>
<feature type="compositionally biased region" description="Polar residues" evidence="1">
    <location>
        <begin position="157"/>
        <end position="166"/>
    </location>
</feature>
<dbReference type="RefSeq" id="XP_031766937.2">
    <property type="nucleotide sequence ID" value="XM_031911077.2"/>
</dbReference>
<sequence length="166" mass="18297">MKIYAIQCIILGLFYIVNCRDFYIGMFKRNDFLVAQDKLYKEKIPFRLTYAKYGRVFKCPITYLRVVDRLGTGLGPKTEIIRGGLRKNYVVLRLTSPYNCPIYVNIYVGCENNSTRAVVTSPTTVALTSHTAAGVGIKTQTAGIGAEGEGTKATAGDPQTNTINPA</sequence>
<evidence type="ECO:0000256" key="1">
    <source>
        <dbReference type="SAM" id="MobiDB-lite"/>
    </source>
</evidence>
<gene>
    <name evidence="3" type="primary">LOC116413220</name>
</gene>
<feature type="region of interest" description="Disordered" evidence="1">
    <location>
        <begin position="146"/>
        <end position="166"/>
    </location>
</feature>
<evidence type="ECO:0000313" key="3">
    <source>
        <dbReference type="RefSeq" id="XP_031766937.2"/>
    </source>
</evidence>
<keyword evidence="2" id="KW-1185">Reference proteome</keyword>
<proteinExistence type="predicted"/>
<protein>
    <submittedName>
        <fullName evidence="3">Uncharacterized protein LOC116413220</fullName>
    </submittedName>
</protein>
<dbReference type="AlphaFoldDB" id="A0A6J3C2Q3"/>
<dbReference type="KEGG" id="gmw:116413220"/>
<evidence type="ECO:0000313" key="2">
    <source>
        <dbReference type="Proteomes" id="UP001652740"/>
    </source>
</evidence>
<name>A0A6J3C2Q3_GALME</name>
<organism evidence="2 3">
    <name type="scientific">Galleria mellonella</name>
    <name type="common">Greater wax moth</name>
    <dbReference type="NCBI Taxonomy" id="7137"/>
    <lineage>
        <taxon>Eukaryota</taxon>
        <taxon>Metazoa</taxon>
        <taxon>Ecdysozoa</taxon>
        <taxon>Arthropoda</taxon>
        <taxon>Hexapoda</taxon>
        <taxon>Insecta</taxon>
        <taxon>Pterygota</taxon>
        <taxon>Neoptera</taxon>
        <taxon>Endopterygota</taxon>
        <taxon>Lepidoptera</taxon>
        <taxon>Glossata</taxon>
        <taxon>Ditrysia</taxon>
        <taxon>Pyraloidea</taxon>
        <taxon>Pyralidae</taxon>
        <taxon>Galleriinae</taxon>
        <taxon>Galleria</taxon>
    </lineage>
</organism>
<dbReference type="Pfam" id="PF15868">
    <property type="entry name" value="MBF2"/>
    <property type="match status" value="1"/>
</dbReference>
<reference evidence="3" key="1">
    <citation type="submission" date="2025-08" db="UniProtKB">
        <authorList>
            <consortium name="RefSeq"/>
        </authorList>
    </citation>
    <scope>IDENTIFICATION</scope>
    <source>
        <tissue evidence="3">Whole larvae</tissue>
    </source>
</reference>
<dbReference type="Proteomes" id="UP001652740">
    <property type="component" value="Unplaced"/>
</dbReference>
<dbReference type="InParanoid" id="A0A6J3C2Q3"/>
<dbReference type="InterPro" id="IPR031734">
    <property type="entry name" value="MBF2"/>
</dbReference>
<dbReference type="GeneID" id="116413220"/>